<sequence length="56" mass="6586">MYLPQTLGFLKIYTNEAKTWLHLRQMSAEFFPFRDLASLDIYSDKHFPKASYLSGP</sequence>
<protein>
    <submittedName>
        <fullName evidence="1">Uncharacterized protein</fullName>
    </submittedName>
</protein>
<evidence type="ECO:0000313" key="1">
    <source>
        <dbReference type="Ensembl" id="ENSOCUP00000040246.1"/>
    </source>
</evidence>
<keyword evidence="2" id="KW-1185">Reference proteome</keyword>
<reference evidence="1" key="2">
    <citation type="submission" date="2025-08" db="UniProtKB">
        <authorList>
            <consortium name="Ensembl"/>
        </authorList>
    </citation>
    <scope>IDENTIFICATION</scope>
    <source>
        <strain evidence="1">Thorbecke</strain>
    </source>
</reference>
<dbReference type="Proteomes" id="UP000001811">
    <property type="component" value="Chromosome X"/>
</dbReference>
<evidence type="ECO:0000313" key="2">
    <source>
        <dbReference type="Proteomes" id="UP000001811"/>
    </source>
</evidence>
<dbReference type="Bgee" id="ENSOCUG00000032925">
    <property type="expression patterns" value="Expressed in aorta and 13 other cell types or tissues"/>
</dbReference>
<accession>A0A5F9D272</accession>
<dbReference type="GeneTree" id="ENSGT00950000185291"/>
<reference evidence="1" key="3">
    <citation type="submission" date="2025-09" db="UniProtKB">
        <authorList>
            <consortium name="Ensembl"/>
        </authorList>
    </citation>
    <scope>IDENTIFICATION</scope>
    <source>
        <strain evidence="1">Thorbecke</strain>
    </source>
</reference>
<organism evidence="1 2">
    <name type="scientific">Oryctolagus cuniculus</name>
    <name type="common">Rabbit</name>
    <dbReference type="NCBI Taxonomy" id="9986"/>
    <lineage>
        <taxon>Eukaryota</taxon>
        <taxon>Metazoa</taxon>
        <taxon>Chordata</taxon>
        <taxon>Craniata</taxon>
        <taxon>Vertebrata</taxon>
        <taxon>Euteleostomi</taxon>
        <taxon>Mammalia</taxon>
        <taxon>Eutheria</taxon>
        <taxon>Euarchontoglires</taxon>
        <taxon>Glires</taxon>
        <taxon>Lagomorpha</taxon>
        <taxon>Leporidae</taxon>
        <taxon>Oryctolagus</taxon>
    </lineage>
</organism>
<dbReference type="AlphaFoldDB" id="A0A5F9D272"/>
<dbReference type="EMBL" id="AAGW02040928">
    <property type="status" value="NOT_ANNOTATED_CDS"/>
    <property type="molecule type" value="Genomic_DNA"/>
</dbReference>
<dbReference type="InParanoid" id="A0A5F9D272"/>
<reference evidence="1 2" key="1">
    <citation type="journal article" date="2011" name="Nature">
        <title>A high-resolution map of human evolutionary constraint using 29 mammals.</title>
        <authorList>
            <person name="Lindblad-Toh K."/>
            <person name="Garber M."/>
            <person name="Zuk O."/>
            <person name="Lin M.F."/>
            <person name="Parker B.J."/>
            <person name="Washietl S."/>
            <person name="Kheradpour P."/>
            <person name="Ernst J."/>
            <person name="Jordan G."/>
            <person name="Mauceli E."/>
            <person name="Ward L.D."/>
            <person name="Lowe C.B."/>
            <person name="Holloway A.K."/>
            <person name="Clamp M."/>
            <person name="Gnerre S."/>
            <person name="Alfoldi J."/>
            <person name="Beal K."/>
            <person name="Chang J."/>
            <person name="Clawson H."/>
            <person name="Cuff J."/>
            <person name="Di Palma F."/>
            <person name="Fitzgerald S."/>
            <person name="Flicek P."/>
            <person name="Guttman M."/>
            <person name="Hubisz M.J."/>
            <person name="Jaffe D.B."/>
            <person name="Jungreis I."/>
            <person name="Kent W.J."/>
            <person name="Kostka D."/>
            <person name="Lara M."/>
            <person name="Martins A.L."/>
            <person name="Massingham T."/>
            <person name="Moltke I."/>
            <person name="Raney B.J."/>
            <person name="Rasmussen M.D."/>
            <person name="Robinson J."/>
            <person name="Stark A."/>
            <person name="Vilella A.J."/>
            <person name="Wen J."/>
            <person name="Xie X."/>
            <person name="Zody M.C."/>
            <person name="Baldwin J."/>
            <person name="Bloom T."/>
            <person name="Chin C.W."/>
            <person name="Heiman D."/>
            <person name="Nicol R."/>
            <person name="Nusbaum C."/>
            <person name="Young S."/>
            <person name="Wilkinson J."/>
            <person name="Worley K.C."/>
            <person name="Kovar C.L."/>
            <person name="Muzny D.M."/>
            <person name="Gibbs R.A."/>
            <person name="Cree A."/>
            <person name="Dihn H.H."/>
            <person name="Fowler G."/>
            <person name="Jhangiani S."/>
            <person name="Joshi V."/>
            <person name="Lee S."/>
            <person name="Lewis L.R."/>
            <person name="Nazareth L.V."/>
            <person name="Okwuonu G."/>
            <person name="Santibanez J."/>
            <person name="Warren W.C."/>
            <person name="Mardis E.R."/>
            <person name="Weinstock G.M."/>
            <person name="Wilson R.K."/>
            <person name="Delehaunty K."/>
            <person name="Dooling D."/>
            <person name="Fronik C."/>
            <person name="Fulton L."/>
            <person name="Fulton B."/>
            <person name="Graves T."/>
            <person name="Minx P."/>
            <person name="Sodergren E."/>
            <person name="Birney E."/>
            <person name="Margulies E.H."/>
            <person name="Herrero J."/>
            <person name="Green E.D."/>
            <person name="Haussler D."/>
            <person name="Siepel A."/>
            <person name="Goldman N."/>
            <person name="Pollard K.S."/>
            <person name="Pedersen J.S."/>
            <person name="Lander E.S."/>
            <person name="Kellis M."/>
        </authorList>
    </citation>
    <scope>NUCLEOTIDE SEQUENCE [LARGE SCALE GENOMIC DNA]</scope>
    <source>
        <strain evidence="1 2">Thorbecke inbred</strain>
    </source>
</reference>
<proteinExistence type="predicted"/>
<name>A0A5F9D272_RABIT</name>
<dbReference type="Ensembl" id="ENSOCUT00000054725.1">
    <property type="protein sequence ID" value="ENSOCUP00000040246.1"/>
    <property type="gene ID" value="ENSOCUG00000032925.1"/>
</dbReference>